<evidence type="ECO:0000256" key="5">
    <source>
        <dbReference type="ARBA" id="ARBA00023163"/>
    </source>
</evidence>
<proteinExistence type="inferred from homology"/>
<dbReference type="SUPFAM" id="SSF88946">
    <property type="entry name" value="Sigma2 domain of RNA polymerase sigma factors"/>
    <property type="match status" value="1"/>
</dbReference>
<dbReference type="InterPro" id="IPR036388">
    <property type="entry name" value="WH-like_DNA-bd_sf"/>
</dbReference>
<dbReference type="Pfam" id="PF04542">
    <property type="entry name" value="Sigma70_r2"/>
    <property type="match status" value="1"/>
</dbReference>
<dbReference type="Pfam" id="PF04545">
    <property type="entry name" value="Sigma70_r4"/>
    <property type="match status" value="1"/>
</dbReference>
<evidence type="ECO:0000256" key="4">
    <source>
        <dbReference type="ARBA" id="ARBA00023125"/>
    </source>
</evidence>
<dbReference type="GO" id="GO:0003677">
    <property type="term" value="F:DNA binding"/>
    <property type="evidence" value="ECO:0007669"/>
    <property type="project" value="UniProtKB-KW"/>
</dbReference>
<dbReference type="SUPFAM" id="SSF88659">
    <property type="entry name" value="Sigma3 and sigma4 domains of RNA polymerase sigma factors"/>
    <property type="match status" value="1"/>
</dbReference>
<dbReference type="InterPro" id="IPR014284">
    <property type="entry name" value="RNA_pol_sigma-70_dom"/>
</dbReference>
<evidence type="ECO:0000256" key="3">
    <source>
        <dbReference type="ARBA" id="ARBA00023082"/>
    </source>
</evidence>
<keyword evidence="3" id="KW-0731">Sigma factor</keyword>
<gene>
    <name evidence="7" type="primary">sigH_1</name>
    <name evidence="7" type="ORF">AULFYP135_00351</name>
</gene>
<sequence length="174" mass="19591">MKIETELVRSARLGDKESFAQVYDQVAMDLYKVALYTLGNAHDAEDVVSETFIEAYKGIKNLRDDSSFKPWIMRILSIRCKRRIGGYVKEKGNIDIEECINAPAEEGDLAGSASERVTVLQALDSLSEQERLIISLAVMQGYTTREVSEMLNIPHGTVSSKLHRSLIKLRKILE</sequence>
<evidence type="ECO:0000313" key="7">
    <source>
        <dbReference type="EMBL" id="VYS78368.1"/>
    </source>
</evidence>
<dbReference type="InterPro" id="IPR007627">
    <property type="entry name" value="RNA_pol_sigma70_r2"/>
</dbReference>
<dbReference type="GO" id="GO:0016987">
    <property type="term" value="F:sigma factor activity"/>
    <property type="evidence" value="ECO:0007669"/>
    <property type="project" value="UniProtKB-KW"/>
</dbReference>
<protein>
    <submittedName>
        <fullName evidence="7">ECF RNA polymerase sigma factor SigH</fullName>
    </submittedName>
</protein>
<keyword evidence="2" id="KW-0805">Transcription regulation</keyword>
<dbReference type="InterPro" id="IPR007630">
    <property type="entry name" value="RNA_pol_sigma70_r4"/>
</dbReference>
<dbReference type="NCBIfam" id="TIGR02937">
    <property type="entry name" value="sigma70-ECF"/>
    <property type="match status" value="1"/>
</dbReference>
<dbReference type="GO" id="GO:0006352">
    <property type="term" value="P:DNA-templated transcription initiation"/>
    <property type="evidence" value="ECO:0007669"/>
    <property type="project" value="InterPro"/>
</dbReference>
<keyword evidence="5" id="KW-0804">Transcription</keyword>
<dbReference type="InterPro" id="IPR000792">
    <property type="entry name" value="Tscrpt_reg_LuxR_C"/>
</dbReference>
<name>A0A6N2RCR5_9FIRM</name>
<dbReference type="PANTHER" id="PTHR43133">
    <property type="entry name" value="RNA POLYMERASE ECF-TYPE SIGMA FACTO"/>
    <property type="match status" value="1"/>
</dbReference>
<dbReference type="InterPro" id="IPR013324">
    <property type="entry name" value="RNA_pol_sigma_r3/r4-like"/>
</dbReference>
<dbReference type="Gene3D" id="1.10.1740.10">
    <property type="match status" value="1"/>
</dbReference>
<organism evidence="7">
    <name type="scientific">uncultured Anaerotruncus sp</name>
    <dbReference type="NCBI Taxonomy" id="905011"/>
    <lineage>
        <taxon>Bacteria</taxon>
        <taxon>Bacillati</taxon>
        <taxon>Bacillota</taxon>
        <taxon>Clostridia</taxon>
        <taxon>Eubacteriales</taxon>
        <taxon>Oscillospiraceae</taxon>
        <taxon>Anaerotruncus</taxon>
        <taxon>environmental samples</taxon>
    </lineage>
</organism>
<dbReference type="CDD" id="cd06171">
    <property type="entry name" value="Sigma70_r4"/>
    <property type="match status" value="1"/>
</dbReference>
<dbReference type="InterPro" id="IPR039425">
    <property type="entry name" value="RNA_pol_sigma-70-like"/>
</dbReference>
<reference evidence="7" key="1">
    <citation type="submission" date="2019-11" db="EMBL/GenBank/DDBJ databases">
        <authorList>
            <person name="Feng L."/>
        </authorList>
    </citation>
    <scope>NUCLEOTIDE SEQUENCE</scope>
    <source>
        <strain evidence="7">AundefinedLFYP135</strain>
    </source>
</reference>
<dbReference type="InterPro" id="IPR013325">
    <property type="entry name" value="RNA_pol_sigma_r2"/>
</dbReference>
<dbReference type="EMBL" id="CACRSL010000003">
    <property type="protein sequence ID" value="VYS78368.1"/>
    <property type="molecule type" value="Genomic_DNA"/>
</dbReference>
<evidence type="ECO:0000259" key="6">
    <source>
        <dbReference type="PROSITE" id="PS00622"/>
    </source>
</evidence>
<keyword evidence="4" id="KW-0238">DNA-binding</keyword>
<dbReference type="AlphaFoldDB" id="A0A6N2RCR5"/>
<comment type="similarity">
    <text evidence="1">Belongs to the sigma-70 factor family. ECF subfamily.</text>
</comment>
<dbReference type="PROSITE" id="PS00622">
    <property type="entry name" value="HTH_LUXR_1"/>
    <property type="match status" value="1"/>
</dbReference>
<feature type="domain" description="HTH luxR-type" evidence="6">
    <location>
        <begin position="141"/>
        <end position="168"/>
    </location>
</feature>
<evidence type="ECO:0000256" key="1">
    <source>
        <dbReference type="ARBA" id="ARBA00010641"/>
    </source>
</evidence>
<dbReference type="Gene3D" id="1.10.10.10">
    <property type="entry name" value="Winged helix-like DNA-binding domain superfamily/Winged helix DNA-binding domain"/>
    <property type="match status" value="1"/>
</dbReference>
<evidence type="ECO:0000256" key="2">
    <source>
        <dbReference type="ARBA" id="ARBA00023015"/>
    </source>
</evidence>
<dbReference type="PANTHER" id="PTHR43133:SF51">
    <property type="entry name" value="RNA POLYMERASE SIGMA FACTOR"/>
    <property type="match status" value="1"/>
</dbReference>
<accession>A0A6N2RCR5</accession>